<feature type="region of interest" description="Disordered" evidence="1">
    <location>
        <begin position="1"/>
        <end position="37"/>
    </location>
</feature>
<dbReference type="Proteomes" id="UP000077927">
    <property type="component" value="Chromosome 1"/>
</dbReference>
<reference evidence="2 3" key="1">
    <citation type="submission" date="2015-09" db="EMBL/GenBank/DDBJ databases">
        <authorList>
            <person name="Xu Y."/>
            <person name="Nagy A."/>
            <person name="Liu N.T."/>
            <person name="Nou X."/>
        </authorList>
    </citation>
    <scope>NUCLEOTIDE SEQUENCE [LARGE SCALE GENOMIC DNA]</scope>
    <source>
        <strain evidence="2 3">FC1138</strain>
    </source>
</reference>
<evidence type="ECO:0000256" key="1">
    <source>
        <dbReference type="SAM" id="MobiDB-lite"/>
    </source>
</evidence>
<evidence type="ECO:0000313" key="2">
    <source>
        <dbReference type="EMBL" id="ANH72445.1"/>
    </source>
</evidence>
<proteinExistence type="predicted"/>
<organism evidence="2 3">
    <name type="scientific">Ralstonia insidiosa</name>
    <dbReference type="NCBI Taxonomy" id="190721"/>
    <lineage>
        <taxon>Bacteria</taxon>
        <taxon>Pseudomonadati</taxon>
        <taxon>Pseudomonadota</taxon>
        <taxon>Betaproteobacteria</taxon>
        <taxon>Burkholderiales</taxon>
        <taxon>Burkholderiaceae</taxon>
        <taxon>Ralstonia</taxon>
    </lineage>
</organism>
<evidence type="ECO:0000313" key="3">
    <source>
        <dbReference type="Proteomes" id="UP000077927"/>
    </source>
</evidence>
<protein>
    <submittedName>
        <fullName evidence="2">Uncharacterized protein</fullName>
    </submittedName>
</protein>
<gene>
    <name evidence="2" type="ORF">ACS15_1210</name>
</gene>
<feature type="compositionally biased region" description="Polar residues" evidence="1">
    <location>
        <begin position="26"/>
        <end position="37"/>
    </location>
</feature>
<accession>A0AAC9BGR9</accession>
<dbReference type="AlphaFoldDB" id="A0AAC9BGR9"/>
<name>A0AAC9BGR9_9RALS</name>
<sequence length="37" mass="3952">MGLGRATVQQGSASALAEHDERNPDADQQTQEQFHGA</sequence>
<dbReference type="KEGG" id="rin:ACS15_1210"/>
<dbReference type="EMBL" id="CP012605">
    <property type="protein sequence ID" value="ANH72445.1"/>
    <property type="molecule type" value="Genomic_DNA"/>
</dbReference>